<dbReference type="InterPro" id="IPR036322">
    <property type="entry name" value="WD40_repeat_dom_sf"/>
</dbReference>
<dbReference type="Gene3D" id="2.130.10.10">
    <property type="entry name" value="YVTN repeat-like/Quinoprotein amine dehydrogenase"/>
    <property type="match status" value="1"/>
</dbReference>
<evidence type="ECO:0000313" key="5">
    <source>
        <dbReference type="Proteomes" id="UP000800200"/>
    </source>
</evidence>
<dbReference type="InterPro" id="IPR015943">
    <property type="entry name" value="WD40/YVTN_repeat-like_dom_sf"/>
</dbReference>
<accession>A0A6A6EKE0</accession>
<dbReference type="PROSITE" id="PS50082">
    <property type="entry name" value="WD_REPEATS_2"/>
    <property type="match status" value="1"/>
</dbReference>
<keyword evidence="2" id="KW-0833">Ubl conjugation pathway</keyword>
<organism evidence="4 5">
    <name type="scientific">Zopfia rhizophila CBS 207.26</name>
    <dbReference type="NCBI Taxonomy" id="1314779"/>
    <lineage>
        <taxon>Eukaryota</taxon>
        <taxon>Fungi</taxon>
        <taxon>Dikarya</taxon>
        <taxon>Ascomycota</taxon>
        <taxon>Pezizomycotina</taxon>
        <taxon>Dothideomycetes</taxon>
        <taxon>Dothideomycetes incertae sedis</taxon>
        <taxon>Zopfiaceae</taxon>
        <taxon>Zopfia</taxon>
    </lineage>
</organism>
<feature type="repeat" description="WD" evidence="3">
    <location>
        <begin position="199"/>
        <end position="222"/>
    </location>
</feature>
<dbReference type="AlphaFoldDB" id="A0A6A6EKE0"/>
<proteinExistence type="predicted"/>
<reference evidence="4" key="1">
    <citation type="journal article" date="2020" name="Stud. Mycol.">
        <title>101 Dothideomycetes genomes: a test case for predicting lifestyles and emergence of pathogens.</title>
        <authorList>
            <person name="Haridas S."/>
            <person name="Albert R."/>
            <person name="Binder M."/>
            <person name="Bloem J."/>
            <person name="Labutti K."/>
            <person name="Salamov A."/>
            <person name="Andreopoulos B."/>
            <person name="Baker S."/>
            <person name="Barry K."/>
            <person name="Bills G."/>
            <person name="Bluhm B."/>
            <person name="Cannon C."/>
            <person name="Castanera R."/>
            <person name="Culley D."/>
            <person name="Daum C."/>
            <person name="Ezra D."/>
            <person name="Gonzalez J."/>
            <person name="Henrissat B."/>
            <person name="Kuo A."/>
            <person name="Liang C."/>
            <person name="Lipzen A."/>
            <person name="Lutzoni F."/>
            <person name="Magnuson J."/>
            <person name="Mondo S."/>
            <person name="Nolan M."/>
            <person name="Ohm R."/>
            <person name="Pangilinan J."/>
            <person name="Park H.-J."/>
            <person name="Ramirez L."/>
            <person name="Alfaro M."/>
            <person name="Sun H."/>
            <person name="Tritt A."/>
            <person name="Yoshinaga Y."/>
            <person name="Zwiers L.-H."/>
            <person name="Turgeon B."/>
            <person name="Goodwin S."/>
            <person name="Spatafora J."/>
            <person name="Crous P."/>
            <person name="Grigoriev I."/>
        </authorList>
    </citation>
    <scope>NUCLEOTIDE SEQUENCE</scope>
    <source>
        <strain evidence="4">CBS 207.26</strain>
    </source>
</reference>
<sequence>MAYSKRYVEESVEKSVVLGPEECEWRRTVNSASSVTQYWRELIAEADATVLRDKRRKDPKNFAKWRLKFLSHTHQRGQGPVSEISQLLGRRRAHELRWARLSRREHDRARKKCDTLAPDANRLASNQVHRPGHVGQVQQVLPLPAEFEIDEEDFVAPANNDTSDTASHTSETHLQTCPDAYSSEPIFPHDPARAEPLTYMITGSPDGTIRLWHVPSGRCIHRFFGHVEGVWSLAADTLRLVSGTEDKLIKI</sequence>
<protein>
    <submittedName>
        <fullName evidence="4">Uncharacterized protein</fullName>
    </submittedName>
</protein>
<dbReference type="PANTHER" id="PTHR19872:SF9">
    <property type="entry name" value="UBIQUITIN-BINDING SDF UBIQUITIN LIGASE COMPLEX SUBUNIT"/>
    <property type="match status" value="1"/>
</dbReference>
<keyword evidence="5" id="KW-1185">Reference proteome</keyword>
<dbReference type="OrthoDB" id="3772622at2759"/>
<comment type="pathway">
    <text evidence="1">Protein modification; protein ubiquitination.</text>
</comment>
<name>A0A6A6EKE0_9PEZI</name>
<evidence type="ECO:0000256" key="3">
    <source>
        <dbReference type="PROSITE-ProRule" id="PRU00221"/>
    </source>
</evidence>
<gene>
    <name evidence="4" type="ORF">K469DRAFT_746890</name>
</gene>
<evidence type="ECO:0000313" key="4">
    <source>
        <dbReference type="EMBL" id="KAF2191615.1"/>
    </source>
</evidence>
<dbReference type="SUPFAM" id="SSF50978">
    <property type="entry name" value="WD40 repeat-like"/>
    <property type="match status" value="1"/>
</dbReference>
<keyword evidence="3" id="KW-0853">WD repeat</keyword>
<dbReference type="PANTHER" id="PTHR19872">
    <property type="entry name" value="UBIQUITIN LIGASE SPECIFICITY FACTOR/HREP PROTEIN"/>
    <property type="match status" value="1"/>
</dbReference>
<evidence type="ECO:0000256" key="2">
    <source>
        <dbReference type="ARBA" id="ARBA00022786"/>
    </source>
</evidence>
<dbReference type="EMBL" id="ML994617">
    <property type="protein sequence ID" value="KAF2191615.1"/>
    <property type="molecule type" value="Genomic_DNA"/>
</dbReference>
<evidence type="ECO:0000256" key="1">
    <source>
        <dbReference type="ARBA" id="ARBA00004906"/>
    </source>
</evidence>
<dbReference type="InterPro" id="IPR051075">
    <property type="entry name" value="SCF_subunit_WD-repeat"/>
</dbReference>
<dbReference type="InterPro" id="IPR001680">
    <property type="entry name" value="WD40_rpt"/>
</dbReference>
<dbReference type="Pfam" id="PF00400">
    <property type="entry name" value="WD40"/>
    <property type="match status" value="2"/>
</dbReference>
<dbReference type="Proteomes" id="UP000800200">
    <property type="component" value="Unassembled WGS sequence"/>
</dbReference>